<feature type="region of interest" description="Disordered" evidence="1">
    <location>
        <begin position="1"/>
        <end position="23"/>
    </location>
</feature>
<dbReference type="AlphaFoldDB" id="A0A4C1W9R9"/>
<proteinExistence type="predicted"/>
<dbReference type="EMBL" id="BGZK01000517">
    <property type="protein sequence ID" value="GBP48146.1"/>
    <property type="molecule type" value="Genomic_DNA"/>
</dbReference>
<keyword evidence="3" id="KW-1185">Reference proteome</keyword>
<dbReference type="Proteomes" id="UP000299102">
    <property type="component" value="Unassembled WGS sequence"/>
</dbReference>
<organism evidence="2 3">
    <name type="scientific">Eumeta variegata</name>
    <name type="common">Bagworm moth</name>
    <name type="synonym">Eumeta japonica</name>
    <dbReference type="NCBI Taxonomy" id="151549"/>
    <lineage>
        <taxon>Eukaryota</taxon>
        <taxon>Metazoa</taxon>
        <taxon>Ecdysozoa</taxon>
        <taxon>Arthropoda</taxon>
        <taxon>Hexapoda</taxon>
        <taxon>Insecta</taxon>
        <taxon>Pterygota</taxon>
        <taxon>Neoptera</taxon>
        <taxon>Endopterygota</taxon>
        <taxon>Lepidoptera</taxon>
        <taxon>Glossata</taxon>
        <taxon>Ditrysia</taxon>
        <taxon>Tineoidea</taxon>
        <taxon>Psychidae</taxon>
        <taxon>Oiketicinae</taxon>
        <taxon>Eumeta</taxon>
    </lineage>
</organism>
<comment type="caution">
    <text evidence="2">The sequence shown here is derived from an EMBL/GenBank/DDBJ whole genome shotgun (WGS) entry which is preliminary data.</text>
</comment>
<accession>A0A4C1W9R9</accession>
<reference evidence="2 3" key="1">
    <citation type="journal article" date="2019" name="Commun. Biol.">
        <title>The bagworm genome reveals a unique fibroin gene that provides high tensile strength.</title>
        <authorList>
            <person name="Kono N."/>
            <person name="Nakamura H."/>
            <person name="Ohtoshi R."/>
            <person name="Tomita M."/>
            <person name="Numata K."/>
            <person name="Arakawa K."/>
        </authorList>
    </citation>
    <scope>NUCLEOTIDE SEQUENCE [LARGE SCALE GENOMIC DNA]</scope>
</reference>
<gene>
    <name evidence="2" type="ORF">EVAR_74651_1</name>
</gene>
<evidence type="ECO:0000313" key="2">
    <source>
        <dbReference type="EMBL" id="GBP48146.1"/>
    </source>
</evidence>
<sequence>MSVESRDGAGAAAGDRPAEGFQGCANVCRRTGSVNVRETRDDAPSLSSPKELSIETIHPSSDLGMPEIPCRFFGTAKSQKRSSALRECISYCKEGRFSARILQRCMKARMKKVCKEG</sequence>
<evidence type="ECO:0000256" key="1">
    <source>
        <dbReference type="SAM" id="MobiDB-lite"/>
    </source>
</evidence>
<evidence type="ECO:0000313" key="3">
    <source>
        <dbReference type="Proteomes" id="UP000299102"/>
    </source>
</evidence>
<name>A0A4C1W9R9_EUMVA</name>
<protein>
    <submittedName>
        <fullName evidence="2">Uncharacterized protein</fullName>
    </submittedName>
</protein>